<keyword evidence="4" id="KW-0804">Transcription</keyword>
<dbReference type="Pfam" id="PF08281">
    <property type="entry name" value="Sigma70_r4_2"/>
    <property type="match status" value="1"/>
</dbReference>
<evidence type="ECO:0000313" key="8">
    <source>
        <dbReference type="Proteomes" id="UP001165367"/>
    </source>
</evidence>
<feature type="domain" description="RNA polymerase sigma factor 70 region 4 type 2" evidence="6">
    <location>
        <begin position="125"/>
        <end position="176"/>
    </location>
</feature>
<dbReference type="InterPro" id="IPR007627">
    <property type="entry name" value="RNA_pol_sigma70_r2"/>
</dbReference>
<dbReference type="SUPFAM" id="SSF88946">
    <property type="entry name" value="Sigma2 domain of RNA polymerase sigma factors"/>
    <property type="match status" value="1"/>
</dbReference>
<dbReference type="InterPro" id="IPR013324">
    <property type="entry name" value="RNA_pol_sigma_r3/r4-like"/>
</dbReference>
<dbReference type="PANTHER" id="PTHR43133:SF46">
    <property type="entry name" value="RNA POLYMERASE SIGMA-70 FACTOR ECF SUBFAMILY"/>
    <property type="match status" value="1"/>
</dbReference>
<evidence type="ECO:0000256" key="1">
    <source>
        <dbReference type="ARBA" id="ARBA00010641"/>
    </source>
</evidence>
<gene>
    <name evidence="7" type="ORF">LZZ85_02500</name>
</gene>
<evidence type="ECO:0000259" key="6">
    <source>
        <dbReference type="Pfam" id="PF08281"/>
    </source>
</evidence>
<comment type="similarity">
    <text evidence="1">Belongs to the sigma-70 factor family. ECF subfamily.</text>
</comment>
<dbReference type="InterPro" id="IPR036388">
    <property type="entry name" value="WH-like_DNA-bd_sf"/>
</dbReference>
<dbReference type="RefSeq" id="WP_237868350.1">
    <property type="nucleotide sequence ID" value="NZ_JAKLTR010000001.1"/>
</dbReference>
<reference evidence="7" key="1">
    <citation type="submission" date="2022-01" db="EMBL/GenBank/DDBJ databases">
        <authorList>
            <person name="Jo J.-H."/>
            <person name="Im W.-T."/>
        </authorList>
    </citation>
    <scope>NUCLEOTIDE SEQUENCE</scope>
    <source>
        <strain evidence="7">NA20</strain>
    </source>
</reference>
<dbReference type="InterPro" id="IPR014284">
    <property type="entry name" value="RNA_pol_sigma-70_dom"/>
</dbReference>
<feature type="domain" description="RNA polymerase sigma-70 region 2" evidence="5">
    <location>
        <begin position="27"/>
        <end position="93"/>
    </location>
</feature>
<keyword evidence="3" id="KW-0731">Sigma factor</keyword>
<evidence type="ECO:0000256" key="3">
    <source>
        <dbReference type="ARBA" id="ARBA00023082"/>
    </source>
</evidence>
<dbReference type="CDD" id="cd06171">
    <property type="entry name" value="Sigma70_r4"/>
    <property type="match status" value="1"/>
</dbReference>
<dbReference type="NCBIfam" id="TIGR02937">
    <property type="entry name" value="sigma70-ECF"/>
    <property type="match status" value="1"/>
</dbReference>
<accession>A0ABS9KLH8</accession>
<dbReference type="Gene3D" id="1.10.1740.10">
    <property type="match status" value="1"/>
</dbReference>
<sequence>MPLKRGDIGSLSVQDVWDGNETVFNQLFREHFRALSFFAHSIIGQDLYAQDIVQECFIRVWNRRHVLKDVSELKPYLYTAVKNDCINYLRQQNVRDKKQQQFLDLEKEHTEPSIDTDMIRAESIRELNDRIDQLPDKMREVVRLYYFEGKSSGEIGRLLQKSPDTVQHQRKTALRLLRNLKSFFFC</sequence>
<dbReference type="Gene3D" id="1.10.10.10">
    <property type="entry name" value="Winged helix-like DNA-binding domain superfamily/Winged helix DNA-binding domain"/>
    <property type="match status" value="1"/>
</dbReference>
<dbReference type="NCBIfam" id="TIGR02985">
    <property type="entry name" value="Sig70_bacteroi1"/>
    <property type="match status" value="1"/>
</dbReference>
<evidence type="ECO:0000256" key="2">
    <source>
        <dbReference type="ARBA" id="ARBA00023015"/>
    </source>
</evidence>
<dbReference type="Pfam" id="PF04542">
    <property type="entry name" value="Sigma70_r2"/>
    <property type="match status" value="1"/>
</dbReference>
<name>A0ABS9KLH8_9BACT</name>
<comment type="caution">
    <text evidence="7">The sequence shown here is derived from an EMBL/GenBank/DDBJ whole genome shotgun (WGS) entry which is preliminary data.</text>
</comment>
<dbReference type="SUPFAM" id="SSF88659">
    <property type="entry name" value="Sigma3 and sigma4 domains of RNA polymerase sigma factors"/>
    <property type="match status" value="1"/>
</dbReference>
<protein>
    <submittedName>
        <fullName evidence="7">RNA polymerase sigma-70 factor</fullName>
    </submittedName>
</protein>
<evidence type="ECO:0000313" key="7">
    <source>
        <dbReference type="EMBL" id="MCG2613125.1"/>
    </source>
</evidence>
<proteinExistence type="inferred from homology"/>
<dbReference type="PANTHER" id="PTHR43133">
    <property type="entry name" value="RNA POLYMERASE ECF-TYPE SIGMA FACTO"/>
    <property type="match status" value="1"/>
</dbReference>
<organism evidence="7 8">
    <name type="scientific">Terrimonas ginsenosidimutans</name>
    <dbReference type="NCBI Taxonomy" id="2908004"/>
    <lineage>
        <taxon>Bacteria</taxon>
        <taxon>Pseudomonadati</taxon>
        <taxon>Bacteroidota</taxon>
        <taxon>Chitinophagia</taxon>
        <taxon>Chitinophagales</taxon>
        <taxon>Chitinophagaceae</taxon>
        <taxon>Terrimonas</taxon>
    </lineage>
</organism>
<evidence type="ECO:0000256" key="4">
    <source>
        <dbReference type="ARBA" id="ARBA00023163"/>
    </source>
</evidence>
<dbReference type="InterPro" id="IPR013325">
    <property type="entry name" value="RNA_pol_sigma_r2"/>
</dbReference>
<dbReference type="Proteomes" id="UP001165367">
    <property type="component" value="Unassembled WGS sequence"/>
</dbReference>
<keyword evidence="2" id="KW-0805">Transcription regulation</keyword>
<keyword evidence="8" id="KW-1185">Reference proteome</keyword>
<evidence type="ECO:0000259" key="5">
    <source>
        <dbReference type="Pfam" id="PF04542"/>
    </source>
</evidence>
<dbReference type="InterPro" id="IPR013249">
    <property type="entry name" value="RNA_pol_sigma70_r4_t2"/>
</dbReference>
<dbReference type="InterPro" id="IPR039425">
    <property type="entry name" value="RNA_pol_sigma-70-like"/>
</dbReference>
<dbReference type="InterPro" id="IPR014327">
    <property type="entry name" value="RNA_pol_sigma70_bacteroid"/>
</dbReference>
<dbReference type="EMBL" id="JAKLTR010000001">
    <property type="protein sequence ID" value="MCG2613125.1"/>
    <property type="molecule type" value="Genomic_DNA"/>
</dbReference>